<comment type="similarity">
    <text evidence="1">Belongs to the short-chain dehydrogenases/reductases (SDR) family.</text>
</comment>
<reference evidence="3" key="2">
    <citation type="submission" date="2020-09" db="EMBL/GenBank/DDBJ databases">
        <authorList>
            <person name="Sun Q."/>
            <person name="Kim S."/>
        </authorList>
    </citation>
    <scope>NUCLEOTIDE SEQUENCE</scope>
    <source>
        <strain evidence="3">KCTC 32437</strain>
    </source>
</reference>
<dbReference type="SUPFAM" id="SSF51735">
    <property type="entry name" value="NAD(P)-binding Rossmann-fold domains"/>
    <property type="match status" value="1"/>
</dbReference>
<dbReference type="EMBL" id="BMZE01000002">
    <property type="protein sequence ID" value="GHA20667.1"/>
    <property type="molecule type" value="Genomic_DNA"/>
</dbReference>
<keyword evidence="2" id="KW-0560">Oxidoreductase</keyword>
<name>A0A918S390_9HYPH</name>
<dbReference type="FunFam" id="3.40.50.720:FF:000084">
    <property type="entry name" value="Short-chain dehydrogenase reductase"/>
    <property type="match status" value="1"/>
</dbReference>
<dbReference type="InterPro" id="IPR036291">
    <property type="entry name" value="NAD(P)-bd_dom_sf"/>
</dbReference>
<dbReference type="PROSITE" id="PS00061">
    <property type="entry name" value="ADH_SHORT"/>
    <property type="match status" value="1"/>
</dbReference>
<sequence>MKRAIITGGAGLIGTAICRLLDEEGWQVASFDTKEGREGGVHIQCDVSDEAAVAKAFAALGWDTLDLLVNNAGIAGPDAGSIAELSLADWRRVTDSHLTGAFLMTRAAVPLMTEGSSIVNMASSRAFMSESNTEAYAASKGGLVALTHALAISLGPRIRVNAIAPGWITDETDLRAIDHDQHPVGRVGRPHDVAEAVLYLTGAGFMSGQVMVLDGGMTKKMIYAE</sequence>
<evidence type="ECO:0000256" key="2">
    <source>
        <dbReference type="ARBA" id="ARBA00023002"/>
    </source>
</evidence>
<organism evidence="3 4">
    <name type="scientific">Devosia pacifica</name>
    <dbReference type="NCBI Taxonomy" id="1335967"/>
    <lineage>
        <taxon>Bacteria</taxon>
        <taxon>Pseudomonadati</taxon>
        <taxon>Pseudomonadota</taxon>
        <taxon>Alphaproteobacteria</taxon>
        <taxon>Hyphomicrobiales</taxon>
        <taxon>Devosiaceae</taxon>
        <taxon>Devosia</taxon>
    </lineage>
</organism>
<dbReference type="InterPro" id="IPR002347">
    <property type="entry name" value="SDR_fam"/>
</dbReference>
<dbReference type="PRINTS" id="PR00080">
    <property type="entry name" value="SDRFAMILY"/>
</dbReference>
<reference evidence="3" key="1">
    <citation type="journal article" date="2014" name="Int. J. Syst. Evol. Microbiol.">
        <title>Complete genome sequence of Corynebacterium casei LMG S-19264T (=DSM 44701T), isolated from a smear-ripened cheese.</title>
        <authorList>
            <consortium name="US DOE Joint Genome Institute (JGI-PGF)"/>
            <person name="Walter F."/>
            <person name="Albersmeier A."/>
            <person name="Kalinowski J."/>
            <person name="Ruckert C."/>
        </authorList>
    </citation>
    <scope>NUCLEOTIDE SEQUENCE</scope>
    <source>
        <strain evidence="3">KCTC 32437</strain>
    </source>
</reference>
<evidence type="ECO:0000256" key="1">
    <source>
        <dbReference type="ARBA" id="ARBA00006484"/>
    </source>
</evidence>
<protein>
    <submittedName>
        <fullName evidence="3">Oxidoreductase</fullName>
    </submittedName>
</protein>
<gene>
    <name evidence="3" type="ORF">GCM10007989_14740</name>
</gene>
<proteinExistence type="inferred from homology"/>
<dbReference type="Pfam" id="PF13561">
    <property type="entry name" value="adh_short_C2"/>
    <property type="match status" value="1"/>
</dbReference>
<evidence type="ECO:0000313" key="3">
    <source>
        <dbReference type="EMBL" id="GHA20667.1"/>
    </source>
</evidence>
<dbReference type="PRINTS" id="PR00081">
    <property type="entry name" value="GDHRDH"/>
</dbReference>
<comment type="caution">
    <text evidence="3">The sequence shown here is derived from an EMBL/GenBank/DDBJ whole genome shotgun (WGS) entry which is preliminary data.</text>
</comment>
<dbReference type="PANTHER" id="PTHR42760">
    <property type="entry name" value="SHORT-CHAIN DEHYDROGENASES/REDUCTASES FAMILY MEMBER"/>
    <property type="match status" value="1"/>
</dbReference>
<dbReference type="Proteomes" id="UP000646579">
    <property type="component" value="Unassembled WGS sequence"/>
</dbReference>
<keyword evidence="4" id="KW-1185">Reference proteome</keyword>
<dbReference type="RefSeq" id="WP_189424857.1">
    <property type="nucleotide sequence ID" value="NZ_BMZE01000002.1"/>
</dbReference>
<evidence type="ECO:0000313" key="4">
    <source>
        <dbReference type="Proteomes" id="UP000646579"/>
    </source>
</evidence>
<dbReference type="Gene3D" id="3.40.50.720">
    <property type="entry name" value="NAD(P)-binding Rossmann-like Domain"/>
    <property type="match status" value="1"/>
</dbReference>
<dbReference type="PANTHER" id="PTHR42760:SF133">
    <property type="entry name" value="3-OXOACYL-[ACYL-CARRIER-PROTEIN] REDUCTASE"/>
    <property type="match status" value="1"/>
</dbReference>
<dbReference type="AlphaFoldDB" id="A0A918S390"/>
<dbReference type="InterPro" id="IPR020904">
    <property type="entry name" value="Sc_DH/Rdtase_CS"/>
</dbReference>
<accession>A0A918S390</accession>
<dbReference type="GO" id="GO:0016616">
    <property type="term" value="F:oxidoreductase activity, acting on the CH-OH group of donors, NAD or NADP as acceptor"/>
    <property type="evidence" value="ECO:0007669"/>
    <property type="project" value="TreeGrafter"/>
</dbReference>